<reference evidence="2 3" key="1">
    <citation type="submission" date="2018-07" db="EMBL/GenBank/DDBJ databases">
        <title>Draft genome sequence of Ancylomarina sp. M1P.</title>
        <authorList>
            <person name="Yadav S."/>
            <person name="Villanueva L."/>
            <person name="Damste J.S.S."/>
        </authorList>
    </citation>
    <scope>NUCLEOTIDE SEQUENCE [LARGE SCALE GENOMIC DNA]</scope>
    <source>
        <strain evidence="2 3">M1P</strain>
    </source>
</reference>
<dbReference type="EMBL" id="QQWG01000021">
    <property type="protein sequence ID" value="RRG19371.1"/>
    <property type="molecule type" value="Genomic_DNA"/>
</dbReference>
<dbReference type="InterPro" id="IPR012347">
    <property type="entry name" value="Ferritin-like"/>
</dbReference>
<dbReference type="Pfam" id="PF02915">
    <property type="entry name" value="Rubrerythrin"/>
    <property type="match status" value="1"/>
</dbReference>
<gene>
    <name evidence="2" type="ORF">DWB61_15825</name>
</gene>
<protein>
    <submittedName>
        <fullName evidence="2">Rubrerythrin</fullName>
    </submittedName>
</protein>
<dbReference type="InterPro" id="IPR009078">
    <property type="entry name" value="Ferritin-like_SF"/>
</dbReference>
<proteinExistence type="predicted"/>
<dbReference type="Gene3D" id="1.20.1260.10">
    <property type="match status" value="1"/>
</dbReference>
<dbReference type="GO" id="GO:0016491">
    <property type="term" value="F:oxidoreductase activity"/>
    <property type="evidence" value="ECO:0007669"/>
    <property type="project" value="InterPro"/>
</dbReference>
<dbReference type="GO" id="GO:0046872">
    <property type="term" value="F:metal ion binding"/>
    <property type="evidence" value="ECO:0007669"/>
    <property type="project" value="InterPro"/>
</dbReference>
<dbReference type="SUPFAM" id="SSF47240">
    <property type="entry name" value="Ferritin-like"/>
    <property type="match status" value="1"/>
</dbReference>
<evidence type="ECO:0000313" key="2">
    <source>
        <dbReference type="EMBL" id="RRG19371.1"/>
    </source>
</evidence>
<keyword evidence="3" id="KW-1185">Reference proteome</keyword>
<dbReference type="Proteomes" id="UP000285794">
    <property type="component" value="Unassembled WGS sequence"/>
</dbReference>
<name>A0A425XXI0_9BACT</name>
<organism evidence="2 3">
    <name type="scientific">Ancylomarina euxinus</name>
    <dbReference type="NCBI Taxonomy" id="2283627"/>
    <lineage>
        <taxon>Bacteria</taxon>
        <taxon>Pseudomonadati</taxon>
        <taxon>Bacteroidota</taxon>
        <taxon>Bacteroidia</taxon>
        <taxon>Marinilabiliales</taxon>
        <taxon>Marinifilaceae</taxon>
        <taxon>Ancylomarina</taxon>
    </lineage>
</organism>
<accession>A0A425XXI0</accession>
<dbReference type="OrthoDB" id="1118885at2"/>
<evidence type="ECO:0000259" key="1">
    <source>
        <dbReference type="Pfam" id="PF02915"/>
    </source>
</evidence>
<dbReference type="RefSeq" id="WP_125031858.1">
    <property type="nucleotide sequence ID" value="NZ_JAPXVP010000018.1"/>
</dbReference>
<feature type="domain" description="Rubrerythrin diiron-binding" evidence="1">
    <location>
        <begin position="9"/>
        <end position="141"/>
    </location>
</feature>
<dbReference type="InterPro" id="IPR003251">
    <property type="entry name" value="Rr_diiron-bd_dom"/>
</dbReference>
<dbReference type="PANTHER" id="PTHR33531:SF10">
    <property type="entry name" value="BLR7895 PROTEIN"/>
    <property type="match status" value="1"/>
</dbReference>
<dbReference type="PANTHER" id="PTHR33531">
    <property type="entry name" value="RUBRERYTHRIN SUBFAMILY"/>
    <property type="match status" value="1"/>
</dbReference>
<dbReference type="AlphaFoldDB" id="A0A425XXI0"/>
<sequence>MKEFKSLNDILDFAINEEAMAAEFYTALAAKMKHKQIKETFEQYAIEEMGHRAKLEAIKNGKGQTFSETMVADMKIADYLVEVDEEKTNITYQEALIIAMKKEKAAFRLYSDLAAATTDEVEKKLFLNLAQEEAKHKLRFEVEYDENILTEN</sequence>
<comment type="caution">
    <text evidence="2">The sequence shown here is derived from an EMBL/GenBank/DDBJ whole genome shotgun (WGS) entry which is preliminary data.</text>
</comment>
<evidence type="ECO:0000313" key="3">
    <source>
        <dbReference type="Proteomes" id="UP000285794"/>
    </source>
</evidence>
<dbReference type="CDD" id="cd01045">
    <property type="entry name" value="Ferritin_like_AB"/>
    <property type="match status" value="1"/>
</dbReference>